<organism evidence="8 9">
    <name type="scientific">Volvox africanus</name>
    <dbReference type="NCBI Taxonomy" id="51714"/>
    <lineage>
        <taxon>Eukaryota</taxon>
        <taxon>Viridiplantae</taxon>
        <taxon>Chlorophyta</taxon>
        <taxon>core chlorophytes</taxon>
        <taxon>Chlorophyceae</taxon>
        <taxon>CS clade</taxon>
        <taxon>Chlamydomonadales</taxon>
        <taxon>Volvocaceae</taxon>
        <taxon>Volvox</taxon>
    </lineage>
</organism>
<dbReference type="InterPro" id="IPR005821">
    <property type="entry name" value="Ion_trans_dom"/>
</dbReference>
<name>A0A8J4BKB6_9CHLO</name>
<comment type="subcellular location">
    <subcellularLocation>
        <location evidence="1">Membrane</location>
        <topology evidence="1">Multi-pass membrane protein</topology>
    </subcellularLocation>
</comment>
<dbReference type="Gene3D" id="1.20.120.350">
    <property type="entry name" value="Voltage-gated potassium channels. Chain C"/>
    <property type="match status" value="2"/>
</dbReference>
<sequence length="1035" mass="113227">MSFSDGREQLHALRLHLQEKQANGDTPAEVAARTGCAAVLATIHSGISSARDKAVQFYKVRLDANDRSWWLFTQQHVLRVVCLRVTVSRWFGRAVLTLVLASCLVMALDDPGCMDACKQEAVLNKVVSERCRRCEMYRQASTVLDVFFLASFTLEIAIKSLAQNFVLGPGAYLKSGWNWIDFLATASGYLRYLPIGNANGVSGVRAMRALRPLRALNAIPGLRLLVETLLEALPLLLDVIFLLAWVFFVFGIVALNLFMGKLHKRCSMMVDPGESGSGGLPLPPPPSPDGSWLNSSTLRNGSMNEIQKPQHDDNLVWQVVLGLENTPCTSGGVGLFKCPDNSTCIDINTNPDFGYTSFDNFGAAAFCIFQMLTLDGWTGTLLYPLMNAVGPYVPLPYFLLLVLFGAFFAMQLLVAILSSKFAQLSAQRPKKKKKKGRRRMHTPPDTTDEEDEEEQPHGGGAPYELKEEGEAVPRRRLKRPSLMTRIRRRCRCIWFRFHKRYLQALRRKDLSRWRALFWDVAYSSWFNHFMIAVVLSNTITLGMEHDGMSPEFANGLEILNLVMTSAFFLEFVVKHLGLGLVGYWRNSWNLLDGAIVVTSAVELGLTYGPEAAVHTNTQALSAFRMLRILRSLRLLARVEGLRKLLRMVLKGFVVLKDFMLLLVLFIFIFSILGLQQFGGSPYFAPPSNDVGFSSSFDTLWQSTYTVFQLLTADNWVSTCWDGMRARGTAAALYFVAWIIVGNFVLLTLFLAILITNFQSDEDPPPSDDERSGAVHNPFAPDDQSETVSTLGSTLLEDGGGLKDQRNALQQRIARCTDPAAVYRLKKWLILVGYHHGMMEHEKEEITHDMDVLYAMDPSVFAPGASPSVLDPDDLLMMDDDDHRDSDSRSPSVNATVTVPGAYGGGSPISGSLNEAAAAARAGLKRASVSLRMTLARLGGGSGAIPTSHFHSHIPLSSMTEEDGNLDTAGSWGVGLGGAGASAPANVIVGSGGAIGAGGVYRVAKRASVGGMTSAAVLGAGKSLKKLLVGGFNALG</sequence>
<dbReference type="FunFam" id="1.10.287.70:FF:000314">
    <property type="entry name" value="Voltage-gated Ca2+ channel, alpha subunit"/>
    <property type="match status" value="1"/>
</dbReference>
<dbReference type="InterPro" id="IPR027359">
    <property type="entry name" value="Volt_channel_dom_sf"/>
</dbReference>
<accession>A0A8J4BKB6</accession>
<dbReference type="GO" id="GO:0001518">
    <property type="term" value="C:voltage-gated sodium channel complex"/>
    <property type="evidence" value="ECO:0007669"/>
    <property type="project" value="TreeGrafter"/>
</dbReference>
<dbReference type="GO" id="GO:0005248">
    <property type="term" value="F:voltage-gated sodium channel activity"/>
    <property type="evidence" value="ECO:0007669"/>
    <property type="project" value="TreeGrafter"/>
</dbReference>
<dbReference type="EMBL" id="BNCO01000057">
    <property type="protein sequence ID" value="GIL63375.1"/>
    <property type="molecule type" value="Genomic_DNA"/>
</dbReference>
<evidence type="ECO:0000259" key="7">
    <source>
        <dbReference type="Pfam" id="PF00520"/>
    </source>
</evidence>
<dbReference type="Pfam" id="PF00520">
    <property type="entry name" value="Ion_trans"/>
    <property type="match status" value="2"/>
</dbReference>
<keyword evidence="3 6" id="KW-1133">Transmembrane helix</keyword>
<feature type="transmembrane region" description="Helical" evidence="6">
    <location>
        <begin position="558"/>
        <end position="581"/>
    </location>
</feature>
<evidence type="ECO:0000256" key="2">
    <source>
        <dbReference type="ARBA" id="ARBA00022692"/>
    </source>
</evidence>
<gene>
    <name evidence="8" type="ORF">Vafri_17441</name>
</gene>
<dbReference type="Gene3D" id="1.10.287.70">
    <property type="match status" value="2"/>
</dbReference>
<feature type="region of interest" description="Disordered" evidence="5">
    <location>
        <begin position="275"/>
        <end position="294"/>
    </location>
</feature>
<feature type="transmembrane region" description="Helical" evidence="6">
    <location>
        <begin position="361"/>
        <end position="385"/>
    </location>
</feature>
<reference evidence="8" key="1">
    <citation type="journal article" date="2021" name="Proc. Natl. Acad. Sci. U.S.A.">
        <title>Three genomes in the algal genus Volvox reveal the fate of a haploid sex-determining region after a transition to homothallism.</title>
        <authorList>
            <person name="Yamamoto K."/>
            <person name="Hamaji T."/>
            <person name="Kawai-Toyooka H."/>
            <person name="Matsuzaki R."/>
            <person name="Takahashi F."/>
            <person name="Nishimura Y."/>
            <person name="Kawachi M."/>
            <person name="Noguchi H."/>
            <person name="Minakuchi Y."/>
            <person name="Umen J.G."/>
            <person name="Toyoda A."/>
            <person name="Nozaki H."/>
        </authorList>
    </citation>
    <scope>NUCLEOTIDE SEQUENCE</scope>
    <source>
        <strain evidence="8">NIES-3780</strain>
    </source>
</reference>
<dbReference type="Proteomes" id="UP000747399">
    <property type="component" value="Unassembled WGS sequence"/>
</dbReference>
<feature type="transmembrane region" description="Helical" evidence="6">
    <location>
        <begin position="516"/>
        <end position="538"/>
    </location>
</feature>
<evidence type="ECO:0000256" key="6">
    <source>
        <dbReference type="SAM" id="Phobius"/>
    </source>
</evidence>
<keyword evidence="4 6" id="KW-0472">Membrane</keyword>
<feature type="transmembrane region" description="Helical" evidence="6">
    <location>
        <begin position="730"/>
        <end position="754"/>
    </location>
</feature>
<protein>
    <recommendedName>
        <fullName evidence="7">Ion transport domain-containing protein</fullName>
    </recommendedName>
</protein>
<feature type="domain" description="Ion transport" evidence="7">
    <location>
        <begin position="88"/>
        <end position="427"/>
    </location>
</feature>
<evidence type="ECO:0000256" key="5">
    <source>
        <dbReference type="SAM" id="MobiDB-lite"/>
    </source>
</evidence>
<evidence type="ECO:0000256" key="1">
    <source>
        <dbReference type="ARBA" id="ARBA00004141"/>
    </source>
</evidence>
<comment type="caution">
    <text evidence="8">The sequence shown here is derived from an EMBL/GenBank/DDBJ whole genome shotgun (WGS) entry which is preliminary data.</text>
</comment>
<dbReference type="PANTHER" id="PTHR10037">
    <property type="entry name" value="VOLTAGE-GATED CATION CHANNEL CALCIUM AND SODIUM"/>
    <property type="match status" value="1"/>
</dbReference>
<keyword evidence="9" id="KW-1185">Reference proteome</keyword>
<feature type="transmembrane region" description="Helical" evidence="6">
    <location>
        <begin position="397"/>
        <end position="422"/>
    </location>
</feature>
<feature type="region of interest" description="Disordered" evidence="5">
    <location>
        <begin position="761"/>
        <end position="787"/>
    </location>
</feature>
<evidence type="ECO:0000313" key="8">
    <source>
        <dbReference type="EMBL" id="GIL63375.1"/>
    </source>
</evidence>
<feature type="transmembrane region" description="Helical" evidence="6">
    <location>
        <begin position="239"/>
        <end position="259"/>
    </location>
</feature>
<evidence type="ECO:0000256" key="3">
    <source>
        <dbReference type="ARBA" id="ARBA00022989"/>
    </source>
</evidence>
<feature type="compositionally biased region" description="Acidic residues" evidence="5">
    <location>
        <begin position="870"/>
        <end position="879"/>
    </location>
</feature>
<feature type="region of interest" description="Disordered" evidence="5">
    <location>
        <begin position="428"/>
        <end position="472"/>
    </location>
</feature>
<proteinExistence type="predicted"/>
<feature type="domain" description="Ion transport" evidence="7">
    <location>
        <begin position="524"/>
        <end position="760"/>
    </location>
</feature>
<dbReference type="SUPFAM" id="SSF81324">
    <property type="entry name" value="Voltage-gated potassium channels"/>
    <property type="match status" value="2"/>
</dbReference>
<feature type="compositionally biased region" description="Basic residues" evidence="5">
    <location>
        <begin position="428"/>
        <end position="441"/>
    </location>
</feature>
<feature type="region of interest" description="Disordered" evidence="5">
    <location>
        <begin position="864"/>
        <end position="898"/>
    </location>
</feature>
<dbReference type="InterPro" id="IPR043203">
    <property type="entry name" value="VGCC_Ca_Na"/>
</dbReference>
<keyword evidence="2 6" id="KW-0812">Transmembrane</keyword>
<evidence type="ECO:0000313" key="9">
    <source>
        <dbReference type="Proteomes" id="UP000747399"/>
    </source>
</evidence>
<dbReference type="PANTHER" id="PTHR10037:SF62">
    <property type="entry name" value="SODIUM CHANNEL PROTEIN 60E"/>
    <property type="match status" value="1"/>
</dbReference>
<feature type="non-terminal residue" evidence="8">
    <location>
        <position position="1"/>
    </location>
</feature>
<feature type="transmembrane region" description="Helical" evidence="6">
    <location>
        <begin position="652"/>
        <end position="674"/>
    </location>
</feature>
<evidence type="ECO:0000256" key="4">
    <source>
        <dbReference type="ARBA" id="ARBA00023136"/>
    </source>
</evidence>
<dbReference type="AlphaFoldDB" id="A0A8J4BKB6"/>